<feature type="non-terminal residue" evidence="2">
    <location>
        <position position="149"/>
    </location>
</feature>
<dbReference type="GO" id="GO:0043548">
    <property type="term" value="F:phosphatidylinositol 3-kinase binding"/>
    <property type="evidence" value="ECO:0007669"/>
    <property type="project" value="TreeGrafter"/>
</dbReference>
<protein>
    <submittedName>
        <fullName evidence="2">Beclin 1 protein</fullName>
    </submittedName>
</protein>
<dbReference type="PANTHER" id="PTHR12768">
    <property type="entry name" value="BECLIN 1"/>
    <property type="match status" value="1"/>
</dbReference>
<proteinExistence type="predicted"/>
<organism evidence="2">
    <name type="scientific">Lumnitzera racemosa</name>
    <dbReference type="NCBI Taxonomy" id="99438"/>
    <lineage>
        <taxon>Eukaryota</taxon>
        <taxon>Viridiplantae</taxon>
        <taxon>Streptophyta</taxon>
        <taxon>Embryophyta</taxon>
        <taxon>Tracheophyta</taxon>
        <taxon>Spermatophyta</taxon>
        <taxon>Magnoliopsida</taxon>
        <taxon>eudicotyledons</taxon>
        <taxon>Gunneridae</taxon>
        <taxon>Pentapetalae</taxon>
        <taxon>rosids</taxon>
        <taxon>malvids</taxon>
        <taxon>Myrtales</taxon>
        <taxon>Combretaceae</taxon>
        <taxon>Lumnitzera</taxon>
    </lineage>
</organism>
<dbReference type="PANTHER" id="PTHR12768:SF4">
    <property type="entry name" value="BECLIN-1"/>
    <property type="match status" value="1"/>
</dbReference>
<feature type="non-terminal residue" evidence="2">
    <location>
        <position position="1"/>
    </location>
</feature>
<reference evidence="2" key="1">
    <citation type="submission" date="2013-07" db="EMBL/GenBank/DDBJ databases">
        <title>Recent population admixture at the southern South China Sea revealed by both Illumina and Sanger sequencing.</title>
        <authorList>
            <person name="Li J."/>
            <person name="Yang Y."/>
            <person name="Fang L."/>
            <person name="Guo M."/>
            <person name="Zhou R."/>
            <person name="Shi S."/>
        </authorList>
    </citation>
    <scope>NUCLEOTIDE SEQUENCE</scope>
    <source>
        <strain evidence="2">Lr8_ref</strain>
    </source>
</reference>
<dbReference type="EMBL" id="KF477499">
    <property type="protein sequence ID" value="AGU71398.1"/>
    <property type="molecule type" value="Genomic_DNA"/>
</dbReference>
<evidence type="ECO:0000313" key="2">
    <source>
        <dbReference type="EMBL" id="AGU71398.1"/>
    </source>
</evidence>
<dbReference type="GO" id="GO:0000407">
    <property type="term" value="C:phagophore assembly site"/>
    <property type="evidence" value="ECO:0007669"/>
    <property type="project" value="TreeGrafter"/>
</dbReference>
<dbReference type="GO" id="GO:0006995">
    <property type="term" value="P:cellular response to nitrogen starvation"/>
    <property type="evidence" value="ECO:0007669"/>
    <property type="project" value="TreeGrafter"/>
</dbReference>
<dbReference type="GO" id="GO:0034272">
    <property type="term" value="C:phosphatidylinositol 3-kinase complex, class III, type II"/>
    <property type="evidence" value="ECO:0007669"/>
    <property type="project" value="TreeGrafter"/>
</dbReference>
<dbReference type="InterPro" id="IPR007243">
    <property type="entry name" value="Atg6/Beclin"/>
</dbReference>
<accession>T1Z0K6</accession>
<dbReference type="GO" id="GO:0045324">
    <property type="term" value="P:late endosome to vacuole transport"/>
    <property type="evidence" value="ECO:0007669"/>
    <property type="project" value="TreeGrafter"/>
</dbReference>
<dbReference type="GO" id="GO:0030674">
    <property type="term" value="F:protein-macromolecule adaptor activity"/>
    <property type="evidence" value="ECO:0007669"/>
    <property type="project" value="TreeGrafter"/>
</dbReference>
<evidence type="ECO:0000256" key="1">
    <source>
        <dbReference type="SAM" id="MobiDB-lite"/>
    </source>
</evidence>
<dbReference type="GO" id="GO:0000045">
    <property type="term" value="P:autophagosome assembly"/>
    <property type="evidence" value="ECO:0007669"/>
    <property type="project" value="TreeGrafter"/>
</dbReference>
<sequence>PVDPNLPRWLCQNCHHPLCIVGVDSYADKYLNSSGGMLASLVHGTGSVLGSTRMDNSFVVLPKQKPPNMPQGTHPPRHSGHPDASLLGKPMDESFVVVYNNESALEGGATHLPVSDGGIGAPLQPNNSGFNATITILKRAFELATTQTQ</sequence>
<dbReference type="GO" id="GO:0000423">
    <property type="term" value="P:mitophagy"/>
    <property type="evidence" value="ECO:0007669"/>
    <property type="project" value="TreeGrafter"/>
</dbReference>
<dbReference type="AlphaFoldDB" id="T1Z0K6"/>
<name>T1Z0K6_9MYRT</name>
<feature type="region of interest" description="Disordered" evidence="1">
    <location>
        <begin position="65"/>
        <end position="86"/>
    </location>
</feature>
<dbReference type="GO" id="GO:0034271">
    <property type="term" value="C:phosphatidylinositol 3-kinase complex, class III, type I"/>
    <property type="evidence" value="ECO:0007669"/>
    <property type="project" value="TreeGrafter"/>
</dbReference>